<feature type="region of interest" description="Disordered" evidence="1">
    <location>
        <begin position="1"/>
        <end position="178"/>
    </location>
</feature>
<accession>A0A161WCQ8</accession>
<feature type="non-terminal residue" evidence="2">
    <location>
        <position position="1"/>
    </location>
</feature>
<dbReference type="STRING" id="1573173.A0A161WCQ8"/>
<reference evidence="2 3" key="1">
    <citation type="submission" date="2015-06" db="EMBL/GenBank/DDBJ databases">
        <title>Survival trade-offs in plant roots during colonization by closely related pathogenic and mutualistic fungi.</title>
        <authorList>
            <person name="Hacquard S."/>
            <person name="Kracher B."/>
            <person name="Hiruma K."/>
            <person name="Weinman A."/>
            <person name="Muench P."/>
            <person name="Garrido Oter R."/>
            <person name="Ver Loren van Themaat E."/>
            <person name="Dallerey J.-F."/>
            <person name="Damm U."/>
            <person name="Henrissat B."/>
            <person name="Lespinet O."/>
            <person name="Thon M."/>
            <person name="Kemen E."/>
            <person name="McHardy A.C."/>
            <person name="Schulze-Lefert P."/>
            <person name="O'Connell R.J."/>
        </authorList>
    </citation>
    <scope>NUCLEOTIDE SEQUENCE [LARGE SCALE GENOMIC DNA]</scope>
    <source>
        <strain evidence="2 3">MAFF 238704</strain>
    </source>
</reference>
<dbReference type="AlphaFoldDB" id="A0A161WCQ8"/>
<feature type="compositionally biased region" description="Polar residues" evidence="1">
    <location>
        <begin position="130"/>
        <end position="139"/>
    </location>
</feature>
<name>A0A161WCQ8_COLIC</name>
<evidence type="ECO:0000313" key="2">
    <source>
        <dbReference type="EMBL" id="KZL82058.1"/>
    </source>
</evidence>
<protein>
    <submittedName>
        <fullName evidence="2">Uncharacterized protein</fullName>
    </submittedName>
</protein>
<evidence type="ECO:0000256" key="1">
    <source>
        <dbReference type="SAM" id="MobiDB-lite"/>
    </source>
</evidence>
<evidence type="ECO:0000313" key="3">
    <source>
        <dbReference type="Proteomes" id="UP000076584"/>
    </source>
</evidence>
<dbReference type="EMBL" id="LFIW01001518">
    <property type="protein sequence ID" value="KZL82058.1"/>
    <property type="molecule type" value="Genomic_DNA"/>
</dbReference>
<feature type="compositionally biased region" description="Pro residues" evidence="1">
    <location>
        <begin position="40"/>
        <end position="51"/>
    </location>
</feature>
<proteinExistence type="predicted"/>
<gene>
    <name evidence="2" type="ORF">CI238_06741</name>
</gene>
<sequence>LPRASVVQPAKAITAATRRHQNHQQQSPPSTQHSYQPQPRYAPPTPTPPLPDLTRHQSATLIRLTQPPSPQTQRHCPATPHSSSESLQQSHHRQPPYINQDQGMSIPHRSSRTATLPLIPPSPDLPSQLTVSTPNSRSQQPKETREDVSRSGYALESRCSRLSRQRPRPKEPEVQDEEIIDDSELLGAILDGIGRMAVGTVAMQMDEAGRWRIRRDSGGEST</sequence>
<feature type="compositionally biased region" description="Low complexity" evidence="1">
    <location>
        <begin position="23"/>
        <end position="39"/>
    </location>
</feature>
<keyword evidence="3" id="KW-1185">Reference proteome</keyword>
<feature type="compositionally biased region" description="Basic and acidic residues" evidence="1">
    <location>
        <begin position="140"/>
        <end position="149"/>
    </location>
</feature>
<comment type="caution">
    <text evidence="2">The sequence shown here is derived from an EMBL/GenBank/DDBJ whole genome shotgun (WGS) entry which is preliminary data.</text>
</comment>
<organism evidence="2 3">
    <name type="scientific">Colletotrichum incanum</name>
    <name type="common">Soybean anthracnose fungus</name>
    <dbReference type="NCBI Taxonomy" id="1573173"/>
    <lineage>
        <taxon>Eukaryota</taxon>
        <taxon>Fungi</taxon>
        <taxon>Dikarya</taxon>
        <taxon>Ascomycota</taxon>
        <taxon>Pezizomycotina</taxon>
        <taxon>Sordariomycetes</taxon>
        <taxon>Hypocreomycetidae</taxon>
        <taxon>Glomerellales</taxon>
        <taxon>Glomerellaceae</taxon>
        <taxon>Colletotrichum</taxon>
        <taxon>Colletotrichum spaethianum species complex</taxon>
    </lineage>
</organism>
<dbReference type="Proteomes" id="UP000076584">
    <property type="component" value="Unassembled WGS sequence"/>
</dbReference>